<proteinExistence type="predicted"/>
<accession>A0ABS6GMZ3</accession>
<gene>
    <name evidence="1" type="ORF">KQ486_03195</name>
</gene>
<evidence type="ECO:0008006" key="3">
    <source>
        <dbReference type="Google" id="ProtNLM"/>
    </source>
</evidence>
<dbReference type="EMBL" id="JAHLZF010000003">
    <property type="protein sequence ID" value="MBU6080015.1"/>
    <property type="molecule type" value="Genomic_DNA"/>
</dbReference>
<evidence type="ECO:0000313" key="1">
    <source>
        <dbReference type="EMBL" id="MBU6080015.1"/>
    </source>
</evidence>
<name>A0ABS6GMZ3_9BACI</name>
<reference evidence="1 2" key="1">
    <citation type="journal article" date="2011" name="Int. J. Syst. Evol. Microbiol.">
        <title>Allobacillus halotolerans gen. nov., sp. nov. isolated from shrimp paste.</title>
        <authorList>
            <person name="Sheu S.Y."/>
            <person name="Arun A.B."/>
            <person name="Jiang S.R."/>
            <person name="Young C.C."/>
            <person name="Chen W.M."/>
        </authorList>
    </citation>
    <scope>NUCLEOTIDE SEQUENCE [LARGE SCALE GENOMIC DNA]</scope>
    <source>
        <strain evidence="1 2">LMG 24826</strain>
    </source>
</reference>
<comment type="caution">
    <text evidence="1">The sequence shown here is derived from an EMBL/GenBank/DDBJ whole genome shotgun (WGS) entry which is preliminary data.</text>
</comment>
<protein>
    <recommendedName>
        <fullName evidence="3">Swt1-like HEPN domain-containing protein</fullName>
    </recommendedName>
</protein>
<organism evidence="1 2">
    <name type="scientific">Allobacillus halotolerans</name>
    <dbReference type="NCBI Taxonomy" id="570278"/>
    <lineage>
        <taxon>Bacteria</taxon>
        <taxon>Bacillati</taxon>
        <taxon>Bacillota</taxon>
        <taxon>Bacilli</taxon>
        <taxon>Bacillales</taxon>
        <taxon>Bacillaceae</taxon>
        <taxon>Allobacillus</taxon>
    </lineage>
</organism>
<sequence>MEQIDFMKEAYGELYKIEISLRILIHEVMTEEYGPGWLIKAPVSMGYRPYQKPLSSFYYHELISLLSSYPCLKQIFREDCILLLRNTISIRNNIAHCKSIQNDEFKKLVCALKEIKEITNVKNRSFSVNSEELLKIMSK</sequence>
<dbReference type="RefSeq" id="WP_216686777.1">
    <property type="nucleotide sequence ID" value="NZ_CAUPKR010000002.1"/>
</dbReference>
<dbReference type="Proteomes" id="UP000812672">
    <property type="component" value="Unassembled WGS sequence"/>
</dbReference>
<evidence type="ECO:0000313" key="2">
    <source>
        <dbReference type="Proteomes" id="UP000812672"/>
    </source>
</evidence>
<keyword evidence="2" id="KW-1185">Reference proteome</keyword>